<proteinExistence type="inferred from homology"/>
<evidence type="ECO:0000256" key="4">
    <source>
        <dbReference type="ARBA" id="ARBA00022475"/>
    </source>
</evidence>
<gene>
    <name evidence="9" type="ORF">SAMN05444142_104204</name>
</gene>
<keyword evidence="5 8" id="KW-0812">Transmembrane</keyword>
<keyword evidence="7 8" id="KW-0472">Membrane</keyword>
<dbReference type="Proteomes" id="UP000324252">
    <property type="component" value="Unassembled WGS sequence"/>
</dbReference>
<dbReference type="Pfam" id="PF01925">
    <property type="entry name" value="TauE"/>
    <property type="match status" value="1"/>
</dbReference>
<dbReference type="OrthoDB" id="7345770at2"/>
<comment type="subcellular location">
    <subcellularLocation>
        <location evidence="1 8">Cell membrane</location>
        <topology evidence="1 8">Multi-pass membrane protein</topology>
    </subcellularLocation>
</comment>
<organism evidence="9 10">
    <name type="scientific">Lutimaribacter pacificus</name>
    <dbReference type="NCBI Taxonomy" id="391948"/>
    <lineage>
        <taxon>Bacteria</taxon>
        <taxon>Pseudomonadati</taxon>
        <taxon>Pseudomonadota</taxon>
        <taxon>Alphaproteobacteria</taxon>
        <taxon>Rhodobacterales</taxon>
        <taxon>Roseobacteraceae</taxon>
        <taxon>Lutimaribacter</taxon>
    </lineage>
</organism>
<sequence length="249" mass="25782">MMAALDLSGGLLAWLAAVVFLAGVARGFTGFGASATIMALAAVWIAPIDLIPICLLLELTGSTLLLRGGIGHADKPLAGTLVGMAFVGVPLGLHLTRTLDPDTSRVIALALVAGLAALQLARIPLPVGRGRAGAALVGLLAGVVNGLASIGGLVHALYLAARSLQPRTMRGTMILIITIGGTITFFWQVLLGVLTGQAALRYAVLLAPFVAGLWLGRRYFTPENERHYRPVSLTLLVVLAGAGLVRQVM</sequence>
<keyword evidence="6 8" id="KW-1133">Transmembrane helix</keyword>
<dbReference type="AlphaFoldDB" id="A0A1H0I1A5"/>
<dbReference type="RefSeq" id="WP_149788402.1">
    <property type="nucleotide sequence ID" value="NZ_FNIO01000004.1"/>
</dbReference>
<dbReference type="GO" id="GO:0005886">
    <property type="term" value="C:plasma membrane"/>
    <property type="evidence" value="ECO:0007669"/>
    <property type="project" value="UniProtKB-SubCell"/>
</dbReference>
<evidence type="ECO:0000256" key="5">
    <source>
        <dbReference type="ARBA" id="ARBA00022692"/>
    </source>
</evidence>
<feature type="transmembrane region" description="Helical" evidence="8">
    <location>
        <begin position="173"/>
        <end position="194"/>
    </location>
</feature>
<dbReference type="PANTHER" id="PTHR30269">
    <property type="entry name" value="TRANSMEMBRANE PROTEIN YFCA"/>
    <property type="match status" value="1"/>
</dbReference>
<dbReference type="EMBL" id="FQZZ01000004">
    <property type="protein sequence ID" value="SHK28640.1"/>
    <property type="molecule type" value="Genomic_DNA"/>
</dbReference>
<keyword evidence="10" id="KW-1185">Reference proteome</keyword>
<evidence type="ECO:0000256" key="8">
    <source>
        <dbReference type="RuleBase" id="RU363041"/>
    </source>
</evidence>
<evidence type="ECO:0000313" key="10">
    <source>
        <dbReference type="Proteomes" id="UP000324252"/>
    </source>
</evidence>
<feature type="transmembrane region" description="Helical" evidence="8">
    <location>
        <begin position="137"/>
        <end position="161"/>
    </location>
</feature>
<feature type="transmembrane region" description="Helical" evidence="8">
    <location>
        <begin position="107"/>
        <end position="125"/>
    </location>
</feature>
<dbReference type="PANTHER" id="PTHR30269:SF37">
    <property type="entry name" value="MEMBRANE TRANSPORTER PROTEIN"/>
    <property type="match status" value="1"/>
</dbReference>
<dbReference type="InterPro" id="IPR002781">
    <property type="entry name" value="TM_pro_TauE-like"/>
</dbReference>
<keyword evidence="3" id="KW-0813">Transport</keyword>
<reference evidence="9 10" key="1">
    <citation type="submission" date="2016-11" db="EMBL/GenBank/DDBJ databases">
        <authorList>
            <person name="Varghese N."/>
            <person name="Submissions S."/>
        </authorList>
    </citation>
    <scope>NUCLEOTIDE SEQUENCE [LARGE SCALE GENOMIC DNA]</scope>
    <source>
        <strain evidence="9 10">DSM 29620</strain>
    </source>
</reference>
<feature type="transmembrane region" description="Helical" evidence="8">
    <location>
        <begin position="199"/>
        <end position="216"/>
    </location>
</feature>
<feature type="transmembrane region" description="Helical" evidence="8">
    <location>
        <begin position="37"/>
        <end position="57"/>
    </location>
</feature>
<evidence type="ECO:0000313" key="9">
    <source>
        <dbReference type="EMBL" id="SHK28640.1"/>
    </source>
</evidence>
<dbReference type="InterPro" id="IPR052017">
    <property type="entry name" value="TSUP"/>
</dbReference>
<evidence type="ECO:0000256" key="2">
    <source>
        <dbReference type="ARBA" id="ARBA00009142"/>
    </source>
</evidence>
<accession>A0A1H0I1A5</accession>
<protein>
    <recommendedName>
        <fullName evidence="8">Probable membrane transporter protein</fullName>
    </recommendedName>
</protein>
<evidence type="ECO:0000256" key="6">
    <source>
        <dbReference type="ARBA" id="ARBA00022989"/>
    </source>
</evidence>
<name>A0A1H0I1A5_9RHOB</name>
<evidence type="ECO:0000256" key="7">
    <source>
        <dbReference type="ARBA" id="ARBA00023136"/>
    </source>
</evidence>
<keyword evidence="4 8" id="KW-1003">Cell membrane</keyword>
<comment type="similarity">
    <text evidence="2 8">Belongs to the 4-toluene sulfonate uptake permease (TSUP) (TC 2.A.102) family.</text>
</comment>
<evidence type="ECO:0000256" key="1">
    <source>
        <dbReference type="ARBA" id="ARBA00004651"/>
    </source>
</evidence>
<evidence type="ECO:0000256" key="3">
    <source>
        <dbReference type="ARBA" id="ARBA00022448"/>
    </source>
</evidence>
<feature type="transmembrane region" description="Helical" evidence="8">
    <location>
        <begin position="228"/>
        <end position="245"/>
    </location>
</feature>
<feature type="transmembrane region" description="Helical" evidence="8">
    <location>
        <begin position="77"/>
        <end position="95"/>
    </location>
</feature>